<proteinExistence type="predicted"/>
<organism evidence="2 3">
    <name type="scientific">Solea senegalensis</name>
    <name type="common">Senegalese sole</name>
    <dbReference type="NCBI Taxonomy" id="28829"/>
    <lineage>
        <taxon>Eukaryota</taxon>
        <taxon>Metazoa</taxon>
        <taxon>Chordata</taxon>
        <taxon>Craniata</taxon>
        <taxon>Vertebrata</taxon>
        <taxon>Euteleostomi</taxon>
        <taxon>Actinopterygii</taxon>
        <taxon>Neopterygii</taxon>
        <taxon>Teleostei</taxon>
        <taxon>Neoteleostei</taxon>
        <taxon>Acanthomorphata</taxon>
        <taxon>Carangaria</taxon>
        <taxon>Pleuronectiformes</taxon>
        <taxon>Pleuronectoidei</taxon>
        <taxon>Soleidae</taxon>
        <taxon>Solea</taxon>
    </lineage>
</organism>
<evidence type="ECO:0000313" key="2">
    <source>
        <dbReference type="EMBL" id="KAG7501917.1"/>
    </source>
</evidence>
<name>A0AAV6RDB0_SOLSE</name>
<protein>
    <submittedName>
        <fullName evidence="2">Uncharacterized protein</fullName>
    </submittedName>
</protein>
<reference evidence="2 3" key="1">
    <citation type="journal article" date="2021" name="Sci. Rep.">
        <title>Chromosome anchoring in Senegalese sole (Solea senegalensis) reveals sex-associated markers and genome rearrangements in flatfish.</title>
        <authorList>
            <person name="Guerrero-Cozar I."/>
            <person name="Gomez-Garrido J."/>
            <person name="Berbel C."/>
            <person name="Martinez-Blanch J.F."/>
            <person name="Alioto T."/>
            <person name="Claros M.G."/>
            <person name="Gagnaire P.A."/>
            <person name="Manchado M."/>
        </authorList>
    </citation>
    <scope>NUCLEOTIDE SEQUENCE [LARGE SCALE GENOMIC DNA]</scope>
    <source>
        <strain evidence="2">Sse05_10M</strain>
    </source>
</reference>
<feature type="region of interest" description="Disordered" evidence="1">
    <location>
        <begin position="67"/>
        <end position="86"/>
    </location>
</feature>
<sequence>MLMRGMLLKAQMLLYHWGLGYYTYMIYDEMRWIRNTIFVLLFLWNNTLICCISEVNKSQWGRPAEPHIPTLPSFDPSPHTASNTLS</sequence>
<keyword evidence="3" id="KW-1185">Reference proteome</keyword>
<dbReference type="AlphaFoldDB" id="A0AAV6RDB0"/>
<dbReference type="EMBL" id="JAGKHQ010000012">
    <property type="protein sequence ID" value="KAG7501917.1"/>
    <property type="molecule type" value="Genomic_DNA"/>
</dbReference>
<accession>A0AAV6RDB0</accession>
<evidence type="ECO:0000256" key="1">
    <source>
        <dbReference type="SAM" id="MobiDB-lite"/>
    </source>
</evidence>
<gene>
    <name evidence="2" type="ORF">JOB18_009635</name>
</gene>
<evidence type="ECO:0000313" key="3">
    <source>
        <dbReference type="Proteomes" id="UP000693946"/>
    </source>
</evidence>
<comment type="caution">
    <text evidence="2">The sequence shown here is derived from an EMBL/GenBank/DDBJ whole genome shotgun (WGS) entry which is preliminary data.</text>
</comment>
<dbReference type="Proteomes" id="UP000693946">
    <property type="component" value="Linkage Group LG2"/>
</dbReference>